<proteinExistence type="predicted"/>
<evidence type="ECO:0000313" key="2">
    <source>
        <dbReference type="Proteomes" id="UP000660380"/>
    </source>
</evidence>
<evidence type="ECO:0000313" key="1">
    <source>
        <dbReference type="EMBL" id="MBD2609574.1"/>
    </source>
</evidence>
<dbReference type="RefSeq" id="WP_190910014.1">
    <property type="nucleotide sequence ID" value="NZ_JACJTA010000174.1"/>
</dbReference>
<gene>
    <name evidence="1" type="ORF">H6G81_35070</name>
</gene>
<organism evidence="1 2">
    <name type="scientific">Scytonema hofmannii FACHB-248</name>
    <dbReference type="NCBI Taxonomy" id="1842502"/>
    <lineage>
        <taxon>Bacteria</taxon>
        <taxon>Bacillati</taxon>
        <taxon>Cyanobacteriota</taxon>
        <taxon>Cyanophyceae</taxon>
        <taxon>Nostocales</taxon>
        <taxon>Scytonemataceae</taxon>
        <taxon>Scytonema</taxon>
    </lineage>
</organism>
<dbReference type="Proteomes" id="UP000660380">
    <property type="component" value="Unassembled WGS sequence"/>
</dbReference>
<protein>
    <submittedName>
        <fullName evidence="1">Uncharacterized protein</fullName>
    </submittedName>
</protein>
<keyword evidence="2" id="KW-1185">Reference proteome</keyword>
<reference evidence="1 2" key="1">
    <citation type="journal article" date="2020" name="ISME J.">
        <title>Comparative genomics reveals insights into cyanobacterial evolution and habitat adaptation.</title>
        <authorList>
            <person name="Chen M.Y."/>
            <person name="Teng W.K."/>
            <person name="Zhao L."/>
            <person name="Hu C.X."/>
            <person name="Zhou Y.K."/>
            <person name="Han B.P."/>
            <person name="Song L.R."/>
            <person name="Shu W.S."/>
        </authorList>
    </citation>
    <scope>NUCLEOTIDE SEQUENCE [LARGE SCALE GENOMIC DNA]</scope>
    <source>
        <strain evidence="1 2">FACHB-248</strain>
    </source>
</reference>
<name>A0ABR8H1X6_9CYAN</name>
<dbReference type="EMBL" id="JACJTA010000174">
    <property type="protein sequence ID" value="MBD2609574.1"/>
    <property type="molecule type" value="Genomic_DNA"/>
</dbReference>
<comment type="caution">
    <text evidence="1">The sequence shown here is derived from an EMBL/GenBank/DDBJ whole genome shotgun (WGS) entry which is preliminary data.</text>
</comment>
<accession>A0ABR8H1X6</accession>
<sequence>MLGLFSFWALGIGTRSHFQRRRTHQFDQEFGFFKCETCSRVWASDEDDPDYSELMDDEPA</sequence>